<dbReference type="AlphaFoldDB" id="A0A173Z1L9"/>
<name>A0A173Z1L9_9FIRM</name>
<dbReference type="Proteomes" id="UP000095546">
    <property type="component" value="Unassembled WGS sequence"/>
</dbReference>
<reference evidence="1 2" key="1">
    <citation type="submission" date="2015-09" db="EMBL/GenBank/DDBJ databases">
        <authorList>
            <consortium name="Pathogen Informatics"/>
        </authorList>
    </citation>
    <scope>NUCLEOTIDE SEQUENCE [LARGE SCALE GENOMIC DNA]</scope>
    <source>
        <strain evidence="1 2">2789STDY5608828</strain>
    </source>
</reference>
<keyword evidence="2" id="KW-1185">Reference proteome</keyword>
<dbReference type="EMBL" id="CYYU01000006">
    <property type="protein sequence ID" value="CUN70341.1"/>
    <property type="molecule type" value="Genomic_DNA"/>
</dbReference>
<accession>A0A173Z1L9</accession>
<protein>
    <submittedName>
        <fullName evidence="1">Uncharacterized protein</fullName>
    </submittedName>
</protein>
<evidence type="ECO:0000313" key="2">
    <source>
        <dbReference type="Proteomes" id="UP000095546"/>
    </source>
</evidence>
<evidence type="ECO:0000313" key="1">
    <source>
        <dbReference type="EMBL" id="CUN70341.1"/>
    </source>
</evidence>
<sequence length="81" mass="9051">MKAVGMEPLRCTSEGMRDKGHLMAAAEDLYLPRQYLIVPLLHILLAQDEGGEMRGGYLLEAREKGRLPSCLIKEMAVGHRD</sequence>
<organism evidence="1 2">
    <name type="scientific">Mitsuokella jalaludinii</name>
    <dbReference type="NCBI Taxonomy" id="187979"/>
    <lineage>
        <taxon>Bacteria</taxon>
        <taxon>Bacillati</taxon>
        <taxon>Bacillota</taxon>
        <taxon>Negativicutes</taxon>
        <taxon>Selenomonadales</taxon>
        <taxon>Selenomonadaceae</taxon>
        <taxon>Mitsuokella</taxon>
    </lineage>
</organism>
<gene>
    <name evidence="1" type="ORF">ERS852385_01132</name>
</gene>
<proteinExistence type="predicted"/>